<organism evidence="1 2">
    <name type="scientific">Arthrobotrys musiformis</name>
    <dbReference type="NCBI Taxonomy" id="47236"/>
    <lineage>
        <taxon>Eukaryota</taxon>
        <taxon>Fungi</taxon>
        <taxon>Dikarya</taxon>
        <taxon>Ascomycota</taxon>
        <taxon>Pezizomycotina</taxon>
        <taxon>Orbiliomycetes</taxon>
        <taxon>Orbiliales</taxon>
        <taxon>Orbiliaceae</taxon>
        <taxon>Arthrobotrys</taxon>
    </lineage>
</organism>
<dbReference type="Proteomes" id="UP001370758">
    <property type="component" value="Unassembled WGS sequence"/>
</dbReference>
<sequence>MSTIENKCSDTTLTGIAAILNPLDNDEILEFYTTAYRNLGMKTESTGNLNSDGLKLGEYQPPTTPGLGWDLGPLLPGTPLVVLKYRSQIRVYGISKYTKRKENIVLSVSPSTAGLDLTTKINALAGTGDGQKHGWLYELEDKPIGRTVKEYSLEGDGSRVGKAKDVPLDGVGKQSSISAFYHKGGDRRYIVYQGSDNYTLRWKPLSSKPGEGDLFPVSFVGTTAIKRNTLQGWTTHAACAIGDTAFLFYVGSETLAAQDVKEEYSRLYLIKTNFVNPGQEKPEDLNVDVLKGGALSVVPTVNKEGTYDIVVFYMGAGDGENRLLSNHVHTTDIPAPVKPAPV</sequence>
<evidence type="ECO:0008006" key="3">
    <source>
        <dbReference type="Google" id="ProtNLM"/>
    </source>
</evidence>
<dbReference type="AlphaFoldDB" id="A0AAV9W712"/>
<protein>
    <recommendedName>
        <fullName evidence="3">Fucose-specific lectin</fullName>
    </recommendedName>
</protein>
<gene>
    <name evidence="1" type="ORF">TWF481_007789</name>
</gene>
<dbReference type="EMBL" id="JAVHJL010000005">
    <property type="protein sequence ID" value="KAK6502742.1"/>
    <property type="molecule type" value="Genomic_DNA"/>
</dbReference>
<proteinExistence type="predicted"/>
<keyword evidence="2" id="KW-1185">Reference proteome</keyword>
<evidence type="ECO:0000313" key="1">
    <source>
        <dbReference type="EMBL" id="KAK6502742.1"/>
    </source>
</evidence>
<name>A0AAV9W712_9PEZI</name>
<comment type="caution">
    <text evidence="1">The sequence shown here is derived from an EMBL/GenBank/DDBJ whole genome shotgun (WGS) entry which is preliminary data.</text>
</comment>
<reference evidence="1 2" key="1">
    <citation type="submission" date="2023-08" db="EMBL/GenBank/DDBJ databases">
        <authorList>
            <person name="Palmer J.M."/>
        </authorList>
    </citation>
    <scope>NUCLEOTIDE SEQUENCE [LARGE SCALE GENOMIC DNA]</scope>
    <source>
        <strain evidence="1 2">TWF481</strain>
    </source>
</reference>
<evidence type="ECO:0000313" key="2">
    <source>
        <dbReference type="Proteomes" id="UP001370758"/>
    </source>
</evidence>
<accession>A0AAV9W712</accession>